<dbReference type="PANTHER" id="PTHR24241">
    <property type="entry name" value="NEUROPEPTIDE RECEPTOR-RELATED G-PROTEIN COUPLED RECEPTOR"/>
    <property type="match status" value="1"/>
</dbReference>
<feature type="transmembrane region" description="Helical" evidence="16">
    <location>
        <begin position="217"/>
        <end position="239"/>
    </location>
</feature>
<name>A0A7L1U6W4_PHANI</name>
<dbReference type="GO" id="GO:0005886">
    <property type="term" value="C:plasma membrane"/>
    <property type="evidence" value="ECO:0007669"/>
    <property type="project" value="UniProtKB-SubCell"/>
</dbReference>
<comment type="caution">
    <text evidence="18">The sequence shown here is derived from an EMBL/GenBank/DDBJ whole genome shotgun (WGS) entry which is preliminary data.</text>
</comment>
<feature type="non-terminal residue" evidence="18">
    <location>
        <position position="1"/>
    </location>
</feature>
<dbReference type="GO" id="GO:0031628">
    <property type="term" value="F:opioid receptor binding"/>
    <property type="evidence" value="ECO:0007669"/>
    <property type="project" value="InterPro"/>
</dbReference>
<organism evidence="18 19">
    <name type="scientific">Phainopepla nitens</name>
    <name type="common">Phainopepla</name>
    <dbReference type="NCBI Taxonomy" id="161653"/>
    <lineage>
        <taxon>Eukaryota</taxon>
        <taxon>Metazoa</taxon>
        <taxon>Chordata</taxon>
        <taxon>Craniata</taxon>
        <taxon>Vertebrata</taxon>
        <taxon>Euteleostomi</taxon>
        <taxon>Archelosauria</taxon>
        <taxon>Archosauria</taxon>
        <taxon>Dinosauria</taxon>
        <taxon>Saurischia</taxon>
        <taxon>Theropoda</taxon>
        <taxon>Coelurosauria</taxon>
        <taxon>Aves</taxon>
        <taxon>Neognathae</taxon>
        <taxon>Neoaves</taxon>
        <taxon>Telluraves</taxon>
        <taxon>Australaves</taxon>
        <taxon>Passeriformes</taxon>
        <taxon>Bombycillidae</taxon>
        <taxon>Phainopepla</taxon>
    </lineage>
</organism>
<comment type="similarity">
    <text evidence="15">Belongs to the G-protein coupled receptor 1 family.</text>
</comment>
<dbReference type="InterPro" id="IPR005395">
    <property type="entry name" value="NPFF_rcpt"/>
</dbReference>
<evidence type="ECO:0000313" key="19">
    <source>
        <dbReference type="Proteomes" id="UP000579685"/>
    </source>
</evidence>
<dbReference type="GO" id="GO:0008188">
    <property type="term" value="F:neuropeptide receptor activity"/>
    <property type="evidence" value="ECO:0007669"/>
    <property type="project" value="InterPro"/>
</dbReference>
<evidence type="ECO:0000256" key="8">
    <source>
        <dbReference type="ARBA" id="ARBA00023170"/>
    </source>
</evidence>
<sequence length="407" mass="45485">RKKMDSNSSLEWPRVLNYDGTHEYLYLEGNVSYVDFYLHPPSVAAVFITSYLLIFLLCMVGNGGVCFIILWSKHMRTVTNLFILNLALSDLLVGLFCMPTTLLDNIIAGWPFGSLVCKMSGMVQGISVSASVFTLVAIAVDRFRCIVHPFKQKLTVPTAVAIIAVIWVLAVAIMCPSAVLLQVQEEKRFRVLLGSGNATRPVFWCREEWPDPAMRKIYTTVLFANIYLAPLSLIVVTYARIGVSLSRTAPPGAGERSQEQRRSVWKRKRKAIKMLVVVTLLFALSWLPLWTLMLLSDYASLSDLQLQLVNIYIYPFAHWLAFCNSSINPIIYGFCNENFRRGFQAVFQLRLCSGAACSQPGPSNAILPAARCRTPLDPAPHPATEEGKLARKGNCVNNQQDLILEDV</sequence>
<feature type="domain" description="G-protein coupled receptors family 1 profile" evidence="17">
    <location>
        <begin position="61"/>
        <end position="332"/>
    </location>
</feature>
<feature type="non-terminal residue" evidence="18">
    <location>
        <position position="407"/>
    </location>
</feature>
<gene>
    <name evidence="18" type="primary">Npffr2</name>
    <name evidence="18" type="ORF">PHANIT_R07517</name>
</gene>
<keyword evidence="2" id="KW-1003">Cell membrane</keyword>
<dbReference type="InterPro" id="IPR005397">
    <property type="entry name" value="NPFF_rcpt_2"/>
</dbReference>
<dbReference type="GO" id="GO:0043408">
    <property type="term" value="P:regulation of MAPK cascade"/>
    <property type="evidence" value="ECO:0007669"/>
    <property type="project" value="InterPro"/>
</dbReference>
<comment type="function">
    <text evidence="11">Receptor for NPAF (A-18-F-amide) and NPFF (F-8-F-amide) neuropeptides, also known as morphine-modulating peptides. Can also be activated by a variety of naturally occurring or synthetic FMRF-amide like ligands. This receptor mediates its action by association with G proteins that activate a phosphatidylinositol-calcium second messenger system.</text>
</comment>
<evidence type="ECO:0000256" key="13">
    <source>
        <dbReference type="ARBA" id="ARBA00075893"/>
    </source>
</evidence>
<evidence type="ECO:0000256" key="7">
    <source>
        <dbReference type="ARBA" id="ARBA00023157"/>
    </source>
</evidence>
<dbReference type="GO" id="GO:0032870">
    <property type="term" value="P:cellular response to hormone stimulus"/>
    <property type="evidence" value="ECO:0007669"/>
    <property type="project" value="TreeGrafter"/>
</dbReference>
<keyword evidence="8 15" id="KW-0675">Receptor</keyword>
<keyword evidence="6 16" id="KW-0472">Membrane</keyword>
<feature type="transmembrane region" description="Helical" evidence="16">
    <location>
        <begin position="271"/>
        <end position="291"/>
    </location>
</feature>
<feature type="transmembrane region" description="Helical" evidence="16">
    <location>
        <begin position="82"/>
        <end position="102"/>
    </location>
</feature>
<proteinExistence type="inferred from homology"/>
<keyword evidence="7" id="KW-1015">Disulfide bond</keyword>
<dbReference type="GO" id="GO:0042277">
    <property type="term" value="F:peptide binding"/>
    <property type="evidence" value="ECO:0007669"/>
    <property type="project" value="TreeGrafter"/>
</dbReference>
<dbReference type="PROSITE" id="PS50262">
    <property type="entry name" value="G_PROTEIN_RECEP_F1_2"/>
    <property type="match status" value="1"/>
</dbReference>
<keyword evidence="19" id="KW-1185">Reference proteome</keyword>
<dbReference type="FunFam" id="1.20.1070.10:FF:000153">
    <property type="entry name" value="Neuropeptide FF receptor 1"/>
    <property type="match status" value="1"/>
</dbReference>
<evidence type="ECO:0000256" key="14">
    <source>
        <dbReference type="ARBA" id="ARBA00082066"/>
    </source>
</evidence>
<dbReference type="Proteomes" id="UP000579685">
    <property type="component" value="Unassembled WGS sequence"/>
</dbReference>
<dbReference type="SUPFAM" id="SSF81321">
    <property type="entry name" value="Family A G protein-coupled receptor-like"/>
    <property type="match status" value="1"/>
</dbReference>
<feature type="transmembrane region" description="Helical" evidence="16">
    <location>
        <begin position="122"/>
        <end position="140"/>
    </location>
</feature>
<evidence type="ECO:0000256" key="1">
    <source>
        <dbReference type="ARBA" id="ARBA00004651"/>
    </source>
</evidence>
<evidence type="ECO:0000313" key="18">
    <source>
        <dbReference type="EMBL" id="NXO68389.1"/>
    </source>
</evidence>
<evidence type="ECO:0000256" key="9">
    <source>
        <dbReference type="ARBA" id="ARBA00023180"/>
    </source>
</evidence>
<reference evidence="18 19" key="1">
    <citation type="submission" date="2019-09" db="EMBL/GenBank/DDBJ databases">
        <title>Bird 10,000 Genomes (B10K) Project - Family phase.</title>
        <authorList>
            <person name="Zhang G."/>
        </authorList>
    </citation>
    <scope>NUCLEOTIDE SEQUENCE [LARGE SCALE GENOMIC DNA]</scope>
    <source>
        <strain evidence="18">B10K-DU-002-32</strain>
        <tissue evidence="18">Muscle</tissue>
    </source>
</reference>
<keyword evidence="4 16" id="KW-1133">Transmembrane helix</keyword>
<dbReference type="PRINTS" id="PR01572">
    <property type="entry name" value="NPFFRECEPTR2"/>
</dbReference>
<dbReference type="PANTHER" id="PTHR24241:SF132">
    <property type="entry name" value="NEUROPEPTIDE FF RECEPTOR 2"/>
    <property type="match status" value="1"/>
</dbReference>
<dbReference type="Gene3D" id="1.20.1070.10">
    <property type="entry name" value="Rhodopsin 7-helix transmembrane proteins"/>
    <property type="match status" value="1"/>
</dbReference>
<evidence type="ECO:0000256" key="2">
    <source>
        <dbReference type="ARBA" id="ARBA00022475"/>
    </source>
</evidence>
<dbReference type="AlphaFoldDB" id="A0A7L1U6W4"/>
<feature type="transmembrane region" description="Helical" evidence="16">
    <location>
        <begin position="311"/>
        <end position="334"/>
    </location>
</feature>
<evidence type="ECO:0000256" key="12">
    <source>
        <dbReference type="ARBA" id="ARBA00074417"/>
    </source>
</evidence>
<dbReference type="EMBL" id="VXBQ01009410">
    <property type="protein sequence ID" value="NXO68389.1"/>
    <property type="molecule type" value="Genomic_DNA"/>
</dbReference>
<evidence type="ECO:0000256" key="10">
    <source>
        <dbReference type="ARBA" id="ARBA00023224"/>
    </source>
</evidence>
<dbReference type="Pfam" id="PF00001">
    <property type="entry name" value="7tm_1"/>
    <property type="match status" value="1"/>
</dbReference>
<keyword evidence="3 15" id="KW-0812">Transmembrane</keyword>
<dbReference type="PRINTS" id="PR01570">
    <property type="entry name" value="NPFFRECEPTOR"/>
</dbReference>
<evidence type="ECO:0000256" key="4">
    <source>
        <dbReference type="ARBA" id="ARBA00022989"/>
    </source>
</evidence>
<evidence type="ECO:0000256" key="5">
    <source>
        <dbReference type="ARBA" id="ARBA00023040"/>
    </source>
</evidence>
<evidence type="ECO:0000256" key="6">
    <source>
        <dbReference type="ARBA" id="ARBA00023136"/>
    </source>
</evidence>
<feature type="transmembrane region" description="Helical" evidence="16">
    <location>
        <begin position="160"/>
        <end position="183"/>
    </location>
</feature>
<protein>
    <recommendedName>
        <fullName evidence="12">Neuropeptide FF receptor 1</fullName>
    </recommendedName>
    <alternativeName>
        <fullName evidence="14">G-protein coupled receptor 147</fullName>
    </alternativeName>
    <alternativeName>
        <fullName evidence="13">RFamide-related peptide receptor OT7T022</fullName>
    </alternativeName>
</protein>
<feature type="transmembrane region" description="Helical" evidence="16">
    <location>
        <begin position="43"/>
        <end position="70"/>
    </location>
</feature>
<comment type="subcellular location">
    <subcellularLocation>
        <location evidence="1">Cell membrane</location>
        <topology evidence="1">Multi-pass membrane protein</topology>
    </subcellularLocation>
</comment>
<evidence type="ECO:0000256" key="16">
    <source>
        <dbReference type="SAM" id="Phobius"/>
    </source>
</evidence>
<dbReference type="SMART" id="SM01381">
    <property type="entry name" value="7TM_GPCR_Srsx"/>
    <property type="match status" value="1"/>
</dbReference>
<keyword evidence="10 15" id="KW-0807">Transducer</keyword>
<dbReference type="PROSITE" id="PS00237">
    <property type="entry name" value="G_PROTEIN_RECEP_F1_1"/>
    <property type="match status" value="1"/>
</dbReference>
<evidence type="ECO:0000259" key="17">
    <source>
        <dbReference type="PROSITE" id="PS50262"/>
    </source>
</evidence>
<evidence type="ECO:0000256" key="15">
    <source>
        <dbReference type="RuleBase" id="RU000688"/>
    </source>
</evidence>
<dbReference type="PRINTS" id="PR00237">
    <property type="entry name" value="GPCRRHODOPSN"/>
</dbReference>
<accession>A0A7L1U6W4</accession>
<dbReference type="InterPro" id="IPR000276">
    <property type="entry name" value="GPCR_Rhodpsn"/>
</dbReference>
<evidence type="ECO:0000256" key="3">
    <source>
        <dbReference type="ARBA" id="ARBA00022692"/>
    </source>
</evidence>
<dbReference type="InterPro" id="IPR017452">
    <property type="entry name" value="GPCR_Rhodpsn_7TM"/>
</dbReference>
<keyword evidence="5 15" id="KW-0297">G-protein coupled receptor</keyword>
<evidence type="ECO:0000256" key="11">
    <source>
        <dbReference type="ARBA" id="ARBA00025478"/>
    </source>
</evidence>
<keyword evidence="9" id="KW-0325">Glycoprotein</keyword>